<sequence length="627" mass="65532">MATGVTELQGVLSRVVRLAEENTSALDSCARCMSASAWVGGGAPGFAKALSGQRIALQRAFEAAAHGIVDRIRQEGGQASYPSFTTSASALSAAGHGDFAGMNVDAMTRMVADLKQAGQNLPLAGRRLAAELVPLCLPAQAAHQVTSTGTWAEEQSRDLRSRLAMLQKEQDSGMATRAMAAFGLFGAHAPDPKGADKLLSAATTGDTIALKSLLTLQHTAEDPSLAARVNVWWRQLGKSTQDRLITASPDLVGNLNGLPTTVRNEANRATLATQEKAIQADLARLTALGTAGDEIKQLQLKLDQIKAVKASLQLGGKDGRPPTYLIALELGGLGKTAISFGDPDKADNIVSYVPGTGTTLGGILGDAKRADRLWRQASLTAVGENVASMVWLGYEAPQWEATVKDSDHSVALPKAAAKGAPQLAAFTDGLHATHQPGSDVRLTVLGHSYGSLVTGMAARLRPGNFADQVIFVGSPGVGALQAKQLHVGQVWVGEAPNDPVGDIGHVSITKEGIVAGTGPFGTDPSSPLFGAKQFYAEGTKDPSYTFKGHSSYWDIDQSTGYQSASLRNIAYLVNGQFDRLISFPMPTPSPTPLPVPPTPAQTMPSPIVEPTANPSPRPLPSPSPSGK</sequence>
<dbReference type="InterPro" id="IPR029058">
    <property type="entry name" value="AB_hydrolase_fold"/>
</dbReference>
<dbReference type="EMBL" id="JBHSFP010000006">
    <property type="protein sequence ID" value="MFC4531551.1"/>
    <property type="molecule type" value="Genomic_DNA"/>
</dbReference>
<feature type="compositionally biased region" description="Pro residues" evidence="1">
    <location>
        <begin position="585"/>
        <end position="599"/>
    </location>
</feature>
<feature type="region of interest" description="Disordered" evidence="1">
    <location>
        <begin position="583"/>
        <end position="627"/>
    </location>
</feature>
<dbReference type="SUPFAM" id="SSF53474">
    <property type="entry name" value="alpha/beta-Hydrolases"/>
    <property type="match status" value="1"/>
</dbReference>
<dbReference type="InterPro" id="IPR010427">
    <property type="entry name" value="DUF1023"/>
</dbReference>
<gene>
    <name evidence="3" type="ORF">ACFO60_12310</name>
</gene>
<dbReference type="GO" id="GO:0016787">
    <property type="term" value="F:hydrolase activity"/>
    <property type="evidence" value="ECO:0007669"/>
    <property type="project" value="UniProtKB-KW"/>
</dbReference>
<evidence type="ECO:0000259" key="2">
    <source>
        <dbReference type="Pfam" id="PF06259"/>
    </source>
</evidence>
<keyword evidence="3" id="KW-0378">Hydrolase</keyword>
<name>A0ABV9CEH5_9ACTN</name>
<evidence type="ECO:0000313" key="3">
    <source>
        <dbReference type="EMBL" id="MFC4531551.1"/>
    </source>
</evidence>
<reference evidence="4" key="1">
    <citation type="journal article" date="2019" name="Int. J. Syst. Evol. Microbiol.">
        <title>The Global Catalogue of Microorganisms (GCM) 10K type strain sequencing project: providing services to taxonomists for standard genome sequencing and annotation.</title>
        <authorList>
            <consortium name="The Broad Institute Genomics Platform"/>
            <consortium name="The Broad Institute Genome Sequencing Center for Infectious Disease"/>
            <person name="Wu L."/>
            <person name="Ma J."/>
        </authorList>
    </citation>
    <scope>NUCLEOTIDE SEQUENCE [LARGE SCALE GENOMIC DNA]</scope>
    <source>
        <strain evidence="4">CGMCC 4.7132</strain>
    </source>
</reference>
<evidence type="ECO:0000313" key="4">
    <source>
        <dbReference type="Proteomes" id="UP001596004"/>
    </source>
</evidence>
<dbReference type="RefSeq" id="WP_380840177.1">
    <property type="nucleotide sequence ID" value="NZ_JBHSFP010000006.1"/>
</dbReference>
<evidence type="ECO:0000256" key="1">
    <source>
        <dbReference type="SAM" id="MobiDB-lite"/>
    </source>
</evidence>
<protein>
    <submittedName>
        <fullName evidence="3">Alpha/beta hydrolase</fullName>
    </submittedName>
</protein>
<keyword evidence="4" id="KW-1185">Reference proteome</keyword>
<feature type="domain" description="DUF1023" evidence="2">
    <location>
        <begin position="334"/>
        <end position="506"/>
    </location>
</feature>
<feature type="compositionally biased region" description="Pro residues" evidence="1">
    <location>
        <begin position="613"/>
        <end position="627"/>
    </location>
</feature>
<comment type="caution">
    <text evidence="3">The sequence shown here is derived from an EMBL/GenBank/DDBJ whole genome shotgun (WGS) entry which is preliminary data.</text>
</comment>
<organism evidence="3 4">
    <name type="scientific">Sphaerisporangium dianthi</name>
    <dbReference type="NCBI Taxonomy" id="1436120"/>
    <lineage>
        <taxon>Bacteria</taxon>
        <taxon>Bacillati</taxon>
        <taxon>Actinomycetota</taxon>
        <taxon>Actinomycetes</taxon>
        <taxon>Streptosporangiales</taxon>
        <taxon>Streptosporangiaceae</taxon>
        <taxon>Sphaerisporangium</taxon>
    </lineage>
</organism>
<proteinExistence type="predicted"/>
<dbReference type="Proteomes" id="UP001596004">
    <property type="component" value="Unassembled WGS sequence"/>
</dbReference>
<accession>A0ABV9CEH5</accession>
<dbReference type="Pfam" id="PF06259">
    <property type="entry name" value="Abhydrolase_8"/>
    <property type="match status" value="1"/>
</dbReference>